<comment type="caution">
    <text evidence="3">The sequence shown here is derived from an EMBL/GenBank/DDBJ whole genome shotgun (WGS) entry which is preliminary data.</text>
</comment>
<feature type="compositionally biased region" description="Basic residues" evidence="1">
    <location>
        <begin position="190"/>
        <end position="207"/>
    </location>
</feature>
<dbReference type="InterPro" id="IPR001331">
    <property type="entry name" value="GDS_CDC24_CS"/>
</dbReference>
<protein>
    <recommendedName>
        <fullName evidence="2">DH domain-containing protein</fullName>
    </recommendedName>
</protein>
<dbReference type="SUPFAM" id="SSF48065">
    <property type="entry name" value="DBL homology domain (DH-domain)"/>
    <property type="match status" value="1"/>
</dbReference>
<evidence type="ECO:0000313" key="4">
    <source>
        <dbReference type="Proteomes" id="UP001150062"/>
    </source>
</evidence>
<dbReference type="PROSITE" id="PS00741">
    <property type="entry name" value="DH_1"/>
    <property type="match status" value="1"/>
</dbReference>
<feature type="compositionally biased region" description="Basic and acidic residues" evidence="1">
    <location>
        <begin position="728"/>
        <end position="744"/>
    </location>
</feature>
<feature type="compositionally biased region" description="Acidic residues" evidence="1">
    <location>
        <begin position="149"/>
        <end position="158"/>
    </location>
</feature>
<dbReference type="InterPro" id="IPR051092">
    <property type="entry name" value="FYVE_RhoGEF_PH"/>
</dbReference>
<dbReference type="PROSITE" id="PS50010">
    <property type="entry name" value="DH_2"/>
    <property type="match status" value="1"/>
</dbReference>
<dbReference type="SMART" id="SM00325">
    <property type="entry name" value="RhoGEF"/>
    <property type="match status" value="1"/>
</dbReference>
<feature type="compositionally biased region" description="Basic and acidic residues" evidence="1">
    <location>
        <begin position="208"/>
        <end position="247"/>
    </location>
</feature>
<dbReference type="Gene3D" id="1.20.900.10">
    <property type="entry name" value="Dbl homology (DH) domain"/>
    <property type="match status" value="2"/>
</dbReference>
<dbReference type="CDD" id="cd00160">
    <property type="entry name" value="RhoGEF"/>
    <property type="match status" value="1"/>
</dbReference>
<name>A0ABQ8Y6B3_9EUKA</name>
<feature type="domain" description="DH" evidence="2">
    <location>
        <begin position="35"/>
        <end position="432"/>
    </location>
</feature>
<feature type="region of interest" description="Disordered" evidence="1">
    <location>
        <begin position="728"/>
        <end position="794"/>
    </location>
</feature>
<dbReference type="InterPro" id="IPR035899">
    <property type="entry name" value="DBL_dom_sf"/>
</dbReference>
<sequence length="824" mass="98015">MSLILNEDTTILIQTQLRKYISKKRTAKLKERFELRQSALYELLETEKGYVQRLQLLDKLFAKPIQEYIQTELNIPFPQKKTLSLIIEENQSKKSDKKQKKKENENETNTDQIKKEKENENENEKEKNKGIKNNQKNTIKKEKEKEKEKEEEEEEEEKEKEKVEEIKKENENNNEKENINPDQNKDVNNKKQKKNPKKKPNNKSNKKKEKEKEKEKEEEIKKENENNKEKVNINPDQNKDKNANEQKKNKKKKNASNKKTNKKNNKNQKNKKKTQKKNRWKKIKMMNLNEYFQIFQNFEEIWEYHQSTILVSLLNSLNSGNPRIGKSFQQFKYLPKLYQDYCEGYEKAMVLLTKIRKKRSQLATFLHDQKRSSEAQNLDLTSYLILPVQRLPRYNLLLSEIFKHTNMQHPDYEDIYQATGYIERVAEEINEHLTILEQQRELHELQAKFSKFQIVKKNRRLVRSQAFDKVNPYGVIQRRHFFLFNDILIYAGKKFGKYKVKKTIIPHRCWIQDMPDYHKYKNAFLIIGRRKTLTVCALTQKKKDKWIKVMTEYLDSEIKKNPKLKNHRNKAKLPKKIMLEYSITLPLFKILKNLKPPEIGSYISTSIFGDLNIFSPVSKKKSPNVLVKSNSAFISPQPTNNNMMNNKIRRNSSLNIHNQMQKRKSVSMNVVISMRKGKSKPPTLPTKLHSKQKQIRMKRMTTFYSKKSSLSSKNLTLHSSLIKEEKNLNQTDKVDDAKDQKKSNNLEQIVRNDNTKESEKKRKESENKQQEIGNKQKEEQKINEKDGFHLNLENNKNIDIIGKTTINRDITKVEKKVNQNNQRK</sequence>
<dbReference type="SUPFAM" id="SSF50729">
    <property type="entry name" value="PH domain-like"/>
    <property type="match status" value="1"/>
</dbReference>
<accession>A0ABQ8Y6B3</accession>
<feature type="compositionally biased region" description="Basic and acidic residues" evidence="1">
    <location>
        <begin position="753"/>
        <end position="788"/>
    </location>
</feature>
<feature type="compositionally biased region" description="Basic and acidic residues" evidence="1">
    <location>
        <begin position="139"/>
        <end position="148"/>
    </location>
</feature>
<feature type="compositionally biased region" description="Basic residues" evidence="1">
    <location>
        <begin position="248"/>
        <end position="281"/>
    </location>
</feature>
<reference evidence="3" key="1">
    <citation type="submission" date="2022-08" db="EMBL/GenBank/DDBJ databases">
        <title>Novel sulfate-reducing endosymbionts in the free-living metamonad Anaeramoeba.</title>
        <authorList>
            <person name="Jerlstrom-Hultqvist J."/>
            <person name="Cepicka I."/>
            <person name="Gallot-Lavallee L."/>
            <person name="Salas-Leiva D."/>
            <person name="Curtis B.A."/>
            <person name="Zahonova K."/>
            <person name="Pipaliya S."/>
            <person name="Dacks J."/>
            <person name="Roger A.J."/>
        </authorList>
    </citation>
    <scope>NUCLEOTIDE SEQUENCE</scope>
    <source>
        <strain evidence="3">Schooner1</strain>
    </source>
</reference>
<dbReference type="PANTHER" id="PTHR12673">
    <property type="entry name" value="FACIOGENITAL DYSPLASIA PROTEIN"/>
    <property type="match status" value="1"/>
</dbReference>
<feature type="compositionally biased region" description="Basic and acidic residues" evidence="1">
    <location>
        <begin position="159"/>
        <end position="189"/>
    </location>
</feature>
<feature type="region of interest" description="Disordered" evidence="1">
    <location>
        <begin position="675"/>
        <end position="696"/>
    </location>
</feature>
<organism evidence="3 4">
    <name type="scientific">Anaeramoeba flamelloides</name>
    <dbReference type="NCBI Taxonomy" id="1746091"/>
    <lineage>
        <taxon>Eukaryota</taxon>
        <taxon>Metamonada</taxon>
        <taxon>Anaeramoebidae</taxon>
        <taxon>Anaeramoeba</taxon>
    </lineage>
</organism>
<feature type="region of interest" description="Disordered" evidence="1">
    <location>
        <begin position="88"/>
        <end position="281"/>
    </location>
</feature>
<evidence type="ECO:0000256" key="1">
    <source>
        <dbReference type="SAM" id="MobiDB-lite"/>
    </source>
</evidence>
<keyword evidence="4" id="KW-1185">Reference proteome</keyword>
<dbReference type="InterPro" id="IPR047887">
    <property type="entry name" value="ARHGAP20_PH"/>
</dbReference>
<dbReference type="Pfam" id="PF00621">
    <property type="entry name" value="RhoGEF"/>
    <property type="match status" value="1"/>
</dbReference>
<evidence type="ECO:0000259" key="2">
    <source>
        <dbReference type="PROSITE" id="PS50010"/>
    </source>
</evidence>
<gene>
    <name evidence="3" type="ORF">M0813_24744</name>
</gene>
<dbReference type="PANTHER" id="PTHR12673:SF159">
    <property type="entry name" value="LD03170P"/>
    <property type="match status" value="1"/>
</dbReference>
<dbReference type="Gene3D" id="2.30.29.30">
    <property type="entry name" value="Pleckstrin-homology domain (PH domain)/Phosphotyrosine-binding domain (PTB)"/>
    <property type="match status" value="1"/>
</dbReference>
<dbReference type="Proteomes" id="UP001150062">
    <property type="component" value="Unassembled WGS sequence"/>
</dbReference>
<dbReference type="InterPro" id="IPR011993">
    <property type="entry name" value="PH-like_dom_sf"/>
</dbReference>
<dbReference type="InterPro" id="IPR000219">
    <property type="entry name" value="DH_dom"/>
</dbReference>
<dbReference type="Pfam" id="PF22286">
    <property type="entry name" value="RHG20_PH"/>
    <property type="match status" value="1"/>
</dbReference>
<proteinExistence type="predicted"/>
<evidence type="ECO:0000313" key="3">
    <source>
        <dbReference type="EMBL" id="KAJ6239824.1"/>
    </source>
</evidence>
<feature type="compositionally biased region" description="Basic and acidic residues" evidence="1">
    <location>
        <begin position="112"/>
        <end position="129"/>
    </location>
</feature>
<dbReference type="EMBL" id="JAOAOG010000216">
    <property type="protein sequence ID" value="KAJ6239824.1"/>
    <property type="molecule type" value="Genomic_DNA"/>
</dbReference>